<comment type="caution">
    <text evidence="2">The sequence shown here is derived from an EMBL/GenBank/DDBJ whole genome shotgun (WGS) entry which is preliminary data.</text>
</comment>
<dbReference type="Proteomes" id="UP000803844">
    <property type="component" value="Unassembled WGS sequence"/>
</dbReference>
<evidence type="ECO:0000256" key="1">
    <source>
        <dbReference type="SAM" id="MobiDB-lite"/>
    </source>
</evidence>
<dbReference type="OrthoDB" id="4932578at2759"/>
<evidence type="ECO:0000313" key="3">
    <source>
        <dbReference type="Proteomes" id="UP000803844"/>
    </source>
</evidence>
<feature type="region of interest" description="Disordered" evidence="1">
    <location>
        <begin position="322"/>
        <end position="341"/>
    </location>
</feature>
<reference evidence="2" key="1">
    <citation type="journal article" date="2020" name="Phytopathology">
        <title>Genome sequence of the chestnut blight fungus Cryphonectria parasitica EP155: A fundamental resource for an archetypical invasive plant pathogen.</title>
        <authorList>
            <person name="Crouch J.A."/>
            <person name="Dawe A."/>
            <person name="Aerts A."/>
            <person name="Barry K."/>
            <person name="Churchill A.C.L."/>
            <person name="Grimwood J."/>
            <person name="Hillman B."/>
            <person name="Milgroom M.G."/>
            <person name="Pangilinan J."/>
            <person name="Smith M."/>
            <person name="Salamov A."/>
            <person name="Schmutz J."/>
            <person name="Yadav J."/>
            <person name="Grigoriev I.V."/>
            <person name="Nuss D."/>
        </authorList>
    </citation>
    <scope>NUCLEOTIDE SEQUENCE</scope>
    <source>
        <strain evidence="2">EP155</strain>
    </source>
</reference>
<sequence length="399" mass="44773">MGDSDSKPRCVFTPEVDQYFYQTPPSDGEIFLKIRENKGPGQVDIAKLWRLKLSSYKQKVLGTVERQSGLLEKLDQLRAFPGLWNGFQLGNIEKHLKLHTPEEVSHYLQHVHKTWQLITLDDPTIQKATDFQTVKRLELLAPAIFSADGAEVRRLISDGTLFPSVSAPSVRARIQDAMLQIVGLIPSITTFHQNMMLLSIVAKILRRHIVGDARSGSLRSAMMGCWQAPEKMLIEEAENSFYKLHFPPSFDLAYRQVFMSALRHFSRLSVVGPRCERGQSMNAAMVDDQYLAQFLRGAWKQGFRSVKIEATLAKLRDCLPPQAKVDPGAPSPEKALERRSGRPFSNSAAVLSSSFFLPNTFTAEQSEYPSTIFVLEDFMRSFFEGGSSEMRPIATASGG</sequence>
<dbReference type="Pfam" id="PF12520">
    <property type="entry name" value="DUF3723"/>
    <property type="match status" value="1"/>
</dbReference>
<protein>
    <submittedName>
        <fullName evidence="2">Uncharacterized protein</fullName>
    </submittedName>
</protein>
<accession>A0A9P5CN29</accession>
<dbReference type="AlphaFoldDB" id="A0A9P5CN29"/>
<dbReference type="RefSeq" id="XP_040774451.1">
    <property type="nucleotide sequence ID" value="XM_040920694.1"/>
</dbReference>
<dbReference type="EMBL" id="MU032349">
    <property type="protein sequence ID" value="KAF3763490.1"/>
    <property type="molecule type" value="Genomic_DNA"/>
</dbReference>
<dbReference type="GeneID" id="63837823"/>
<name>A0A9P5CN29_CRYP1</name>
<proteinExistence type="predicted"/>
<evidence type="ECO:0000313" key="2">
    <source>
        <dbReference type="EMBL" id="KAF3763490.1"/>
    </source>
</evidence>
<gene>
    <name evidence="2" type="ORF">M406DRAFT_332004</name>
</gene>
<organism evidence="2 3">
    <name type="scientific">Cryphonectria parasitica (strain ATCC 38755 / EP155)</name>
    <dbReference type="NCBI Taxonomy" id="660469"/>
    <lineage>
        <taxon>Eukaryota</taxon>
        <taxon>Fungi</taxon>
        <taxon>Dikarya</taxon>
        <taxon>Ascomycota</taxon>
        <taxon>Pezizomycotina</taxon>
        <taxon>Sordariomycetes</taxon>
        <taxon>Sordariomycetidae</taxon>
        <taxon>Diaporthales</taxon>
        <taxon>Cryphonectriaceae</taxon>
        <taxon>Cryphonectria-Endothia species complex</taxon>
        <taxon>Cryphonectria</taxon>
    </lineage>
</organism>
<dbReference type="InterPro" id="IPR022198">
    <property type="entry name" value="DUF3723"/>
</dbReference>
<keyword evidence="3" id="KW-1185">Reference proteome</keyword>